<dbReference type="GO" id="GO:0003700">
    <property type="term" value="F:DNA-binding transcription factor activity"/>
    <property type="evidence" value="ECO:0007669"/>
    <property type="project" value="InterPro"/>
</dbReference>
<name>A0A0F8Z0A3_9ZZZZ</name>
<feature type="domain" description="RNA polymerase sigma-70 region 2" evidence="1">
    <location>
        <begin position="20"/>
        <end position="68"/>
    </location>
</feature>
<dbReference type="SUPFAM" id="SSF88946">
    <property type="entry name" value="Sigma2 domain of RNA polymerase sigma factors"/>
    <property type="match status" value="1"/>
</dbReference>
<dbReference type="AlphaFoldDB" id="A0A0F8Z0A3"/>
<dbReference type="Pfam" id="PF04542">
    <property type="entry name" value="Sigma70_r2"/>
    <property type="match status" value="1"/>
</dbReference>
<dbReference type="InterPro" id="IPR013325">
    <property type="entry name" value="RNA_pol_sigma_r2"/>
</dbReference>
<dbReference type="InterPro" id="IPR007627">
    <property type="entry name" value="RNA_pol_sigma70_r2"/>
</dbReference>
<reference evidence="2" key="1">
    <citation type="journal article" date="2015" name="Nature">
        <title>Complex archaea that bridge the gap between prokaryotes and eukaryotes.</title>
        <authorList>
            <person name="Spang A."/>
            <person name="Saw J.H."/>
            <person name="Jorgensen S.L."/>
            <person name="Zaremba-Niedzwiedzka K."/>
            <person name="Martijn J."/>
            <person name="Lind A.E."/>
            <person name="van Eijk R."/>
            <person name="Schleper C."/>
            <person name="Guy L."/>
            <person name="Ettema T.J."/>
        </authorList>
    </citation>
    <scope>NUCLEOTIDE SEQUENCE</scope>
</reference>
<accession>A0A0F8Z0A3</accession>
<dbReference type="Gene3D" id="1.10.1740.10">
    <property type="match status" value="1"/>
</dbReference>
<gene>
    <name evidence="2" type="ORF">LCGC14_2756840</name>
</gene>
<comment type="caution">
    <text evidence="2">The sequence shown here is derived from an EMBL/GenBank/DDBJ whole genome shotgun (WGS) entry which is preliminary data.</text>
</comment>
<sequence length="170" mass="19185">MNSSSVKDTPFGVLEAQWERMLHKFAQWNTGMEREDVYQELRLLLFHAQQCYDPSKGAAFSTYLYNSCLNKVRNLEGRIKNVKSRVPPAMLSPLCTNDEHVGRGCAHVELATVDDTEELELLGNASPEARRIAALILRGEGRRRDWAQFGLSPEQIKAGVKELKGLLRPS</sequence>
<proteinExistence type="predicted"/>
<dbReference type="EMBL" id="LAZR01050563">
    <property type="protein sequence ID" value="KKK87078.1"/>
    <property type="molecule type" value="Genomic_DNA"/>
</dbReference>
<evidence type="ECO:0000313" key="2">
    <source>
        <dbReference type="EMBL" id="KKK87078.1"/>
    </source>
</evidence>
<protein>
    <recommendedName>
        <fullName evidence="1">RNA polymerase sigma-70 region 2 domain-containing protein</fullName>
    </recommendedName>
</protein>
<organism evidence="2">
    <name type="scientific">marine sediment metagenome</name>
    <dbReference type="NCBI Taxonomy" id="412755"/>
    <lineage>
        <taxon>unclassified sequences</taxon>
        <taxon>metagenomes</taxon>
        <taxon>ecological metagenomes</taxon>
    </lineage>
</organism>
<dbReference type="GO" id="GO:0006352">
    <property type="term" value="P:DNA-templated transcription initiation"/>
    <property type="evidence" value="ECO:0007669"/>
    <property type="project" value="InterPro"/>
</dbReference>
<evidence type="ECO:0000259" key="1">
    <source>
        <dbReference type="Pfam" id="PF04542"/>
    </source>
</evidence>